<protein>
    <submittedName>
        <fullName evidence="1">Antitoxin MazE</fullName>
    </submittedName>
</protein>
<organism evidence="1 2">
    <name type="scientific">Corticicoccus populi</name>
    <dbReference type="NCBI Taxonomy" id="1812821"/>
    <lineage>
        <taxon>Bacteria</taxon>
        <taxon>Bacillati</taxon>
        <taxon>Bacillota</taxon>
        <taxon>Bacilli</taxon>
        <taxon>Bacillales</taxon>
        <taxon>Staphylococcaceae</taxon>
        <taxon>Corticicoccus</taxon>
    </lineage>
</organism>
<proteinExistence type="predicted"/>
<name>A0ABW5WX97_9STAP</name>
<keyword evidence="2" id="KW-1185">Reference proteome</keyword>
<dbReference type="Gene3D" id="1.10.1220.10">
    <property type="entry name" value="Met repressor-like"/>
    <property type="match status" value="1"/>
</dbReference>
<dbReference type="Proteomes" id="UP001597519">
    <property type="component" value="Unassembled WGS sequence"/>
</dbReference>
<evidence type="ECO:0000313" key="1">
    <source>
        <dbReference type="EMBL" id="MFD2830708.1"/>
    </source>
</evidence>
<comment type="caution">
    <text evidence="1">The sequence shown here is derived from an EMBL/GenBank/DDBJ whole genome shotgun (WGS) entry which is preliminary data.</text>
</comment>
<dbReference type="EMBL" id="JBHUOQ010000003">
    <property type="protein sequence ID" value="MFD2830708.1"/>
    <property type="molecule type" value="Genomic_DNA"/>
</dbReference>
<reference evidence="2" key="1">
    <citation type="journal article" date="2019" name="Int. J. Syst. Evol. Microbiol.">
        <title>The Global Catalogue of Microorganisms (GCM) 10K type strain sequencing project: providing services to taxonomists for standard genome sequencing and annotation.</title>
        <authorList>
            <consortium name="The Broad Institute Genomics Platform"/>
            <consortium name="The Broad Institute Genome Sequencing Center for Infectious Disease"/>
            <person name="Wu L."/>
            <person name="Ma J."/>
        </authorList>
    </citation>
    <scope>NUCLEOTIDE SEQUENCE [LARGE SCALE GENOMIC DNA]</scope>
    <source>
        <strain evidence="2">KCTC 33575</strain>
    </source>
</reference>
<dbReference type="InterPro" id="IPR013321">
    <property type="entry name" value="Arc_rbn_hlx_hlx"/>
</dbReference>
<dbReference type="RefSeq" id="WP_377773990.1">
    <property type="nucleotide sequence ID" value="NZ_JBHUOQ010000003.1"/>
</dbReference>
<gene>
    <name evidence="1" type="ORF">ACFSX4_09550</name>
</gene>
<evidence type="ECO:0000313" key="2">
    <source>
        <dbReference type="Proteomes" id="UP001597519"/>
    </source>
</evidence>
<sequence>MNELTYLKLEQELKKGYIEMGDINLSLAKEYYNIECEAESCKEEDLLNCKDGE</sequence>
<accession>A0ABW5WX97</accession>